<keyword evidence="2" id="KW-1185">Reference proteome</keyword>
<name>A0ABW0N167_9ACTN</name>
<gene>
    <name evidence="1" type="ORF">ACFPKY_13365</name>
</gene>
<dbReference type="EMBL" id="JBHSMD010000004">
    <property type="protein sequence ID" value="MFC5494100.1"/>
    <property type="molecule type" value="Genomic_DNA"/>
</dbReference>
<dbReference type="Proteomes" id="UP001595956">
    <property type="component" value="Unassembled WGS sequence"/>
</dbReference>
<organism evidence="1 2">
    <name type="scientific">Nocardioides caricicola</name>
    <dbReference type="NCBI Taxonomy" id="634770"/>
    <lineage>
        <taxon>Bacteria</taxon>
        <taxon>Bacillati</taxon>
        <taxon>Actinomycetota</taxon>
        <taxon>Actinomycetes</taxon>
        <taxon>Propionibacteriales</taxon>
        <taxon>Nocardioidaceae</taxon>
        <taxon>Nocardioides</taxon>
    </lineage>
</organism>
<comment type="caution">
    <text evidence="1">The sequence shown here is derived from an EMBL/GenBank/DDBJ whole genome shotgun (WGS) entry which is preliminary data.</text>
</comment>
<accession>A0ABW0N167</accession>
<dbReference type="RefSeq" id="WP_345179674.1">
    <property type="nucleotide sequence ID" value="NZ_BAABFQ010000007.1"/>
</dbReference>
<reference evidence="2" key="1">
    <citation type="journal article" date="2019" name="Int. J. Syst. Evol. Microbiol.">
        <title>The Global Catalogue of Microorganisms (GCM) 10K type strain sequencing project: providing services to taxonomists for standard genome sequencing and annotation.</title>
        <authorList>
            <consortium name="The Broad Institute Genomics Platform"/>
            <consortium name="The Broad Institute Genome Sequencing Center for Infectious Disease"/>
            <person name="Wu L."/>
            <person name="Ma J."/>
        </authorList>
    </citation>
    <scope>NUCLEOTIDE SEQUENCE [LARGE SCALE GENOMIC DNA]</scope>
    <source>
        <strain evidence="2">KACC 13778</strain>
    </source>
</reference>
<sequence length="46" mass="5731">MKTATIERRHAWKALSKQDKQDRLQVMRRRHQSQVEFEILRLQNLR</sequence>
<proteinExistence type="predicted"/>
<protein>
    <submittedName>
        <fullName evidence="1">Uncharacterized protein</fullName>
    </submittedName>
</protein>
<evidence type="ECO:0000313" key="1">
    <source>
        <dbReference type="EMBL" id="MFC5494100.1"/>
    </source>
</evidence>
<evidence type="ECO:0000313" key="2">
    <source>
        <dbReference type="Proteomes" id="UP001595956"/>
    </source>
</evidence>